<keyword evidence="5" id="KW-0819">tRNA processing</keyword>
<evidence type="ECO:0000313" key="13">
    <source>
        <dbReference type="EMBL" id="CAD9574875.1"/>
    </source>
</evidence>
<feature type="region of interest" description="Disordered" evidence="11">
    <location>
        <begin position="131"/>
        <end position="162"/>
    </location>
</feature>
<keyword evidence="6" id="KW-0547">Nucleotide-binding</keyword>
<feature type="compositionally biased region" description="Polar residues" evidence="11">
    <location>
        <begin position="139"/>
        <end position="162"/>
    </location>
</feature>
<comment type="catalytic activity">
    <reaction evidence="9">
        <text>L-threonyl-[protein] + ATP = O-phospho-L-threonyl-[protein] + ADP + H(+)</text>
        <dbReference type="Rhea" id="RHEA:46608"/>
        <dbReference type="Rhea" id="RHEA-COMP:11060"/>
        <dbReference type="Rhea" id="RHEA-COMP:11605"/>
        <dbReference type="ChEBI" id="CHEBI:15378"/>
        <dbReference type="ChEBI" id="CHEBI:30013"/>
        <dbReference type="ChEBI" id="CHEBI:30616"/>
        <dbReference type="ChEBI" id="CHEBI:61977"/>
        <dbReference type="ChEBI" id="CHEBI:456216"/>
        <dbReference type="EC" id="2.7.11.1"/>
    </reaction>
</comment>
<evidence type="ECO:0000256" key="6">
    <source>
        <dbReference type="ARBA" id="ARBA00022741"/>
    </source>
</evidence>
<dbReference type="Gene3D" id="3.30.200.20">
    <property type="entry name" value="Phosphorylase Kinase, domain 1"/>
    <property type="match status" value="1"/>
</dbReference>
<dbReference type="GO" id="GO:0004674">
    <property type="term" value="F:protein serine/threonine kinase activity"/>
    <property type="evidence" value="ECO:0007669"/>
    <property type="project" value="UniProtKB-KW"/>
</dbReference>
<accession>A0A7S2KHD2</accession>
<dbReference type="InterPro" id="IPR008266">
    <property type="entry name" value="Tyr_kinase_AS"/>
</dbReference>
<dbReference type="GO" id="GO:0005829">
    <property type="term" value="C:cytosol"/>
    <property type="evidence" value="ECO:0007669"/>
    <property type="project" value="TreeGrafter"/>
</dbReference>
<dbReference type="InterPro" id="IPR000719">
    <property type="entry name" value="Prot_kinase_dom"/>
</dbReference>
<comment type="similarity">
    <text evidence="1">Belongs to the protein kinase superfamily. BUD32 family.</text>
</comment>
<evidence type="ECO:0000256" key="10">
    <source>
        <dbReference type="ARBA" id="ARBA00048679"/>
    </source>
</evidence>
<dbReference type="InterPro" id="IPR011009">
    <property type="entry name" value="Kinase-like_dom_sf"/>
</dbReference>
<dbReference type="PROSITE" id="PS50011">
    <property type="entry name" value="PROTEIN_KINASE_DOM"/>
    <property type="match status" value="1"/>
</dbReference>
<comment type="catalytic activity">
    <reaction evidence="10">
        <text>L-seryl-[protein] + ATP = O-phospho-L-seryl-[protein] + ADP + H(+)</text>
        <dbReference type="Rhea" id="RHEA:17989"/>
        <dbReference type="Rhea" id="RHEA-COMP:9863"/>
        <dbReference type="Rhea" id="RHEA-COMP:11604"/>
        <dbReference type="ChEBI" id="CHEBI:15378"/>
        <dbReference type="ChEBI" id="CHEBI:29999"/>
        <dbReference type="ChEBI" id="CHEBI:30616"/>
        <dbReference type="ChEBI" id="CHEBI:83421"/>
        <dbReference type="ChEBI" id="CHEBI:456216"/>
        <dbReference type="EC" id="2.7.11.1"/>
    </reaction>
</comment>
<sequence length="298" mass="33361">MSSMDLKPPPPEYYTSEWKLLSQGAEARVWITPALFHIASDDVETVKQHSICKERFPKSYRHPSLDKHITKSRLKAEAKCLARCRRNGVPCPSVLSIDLAKSCLFLEYLNGCTVREFFLLKTIDENSTEITHAEDDASKNNVSPQQKRPRVSSPSNEQEMSLTILTRTDSVAMQVAYGMGILVAKMHNANVIHGDLTTSNIILQNPPLDSNSSEEWSPKLSLIDFGLAGTAGSKGVSHEEKAVDLYVLERAFVSTHPGSDDLVLEFHRAYKRECTRSDAVLQRLSAVRLRGRKRECFG</sequence>
<keyword evidence="7" id="KW-0418">Kinase</keyword>
<dbReference type="GO" id="GO:0000408">
    <property type="term" value="C:EKC/KEOPS complex"/>
    <property type="evidence" value="ECO:0007669"/>
    <property type="project" value="TreeGrafter"/>
</dbReference>
<dbReference type="SUPFAM" id="SSF56112">
    <property type="entry name" value="Protein kinase-like (PK-like)"/>
    <property type="match status" value="1"/>
</dbReference>
<keyword evidence="3" id="KW-0723">Serine/threonine-protein kinase</keyword>
<dbReference type="GO" id="GO:0070525">
    <property type="term" value="P:tRNA threonylcarbamoyladenosine metabolic process"/>
    <property type="evidence" value="ECO:0007669"/>
    <property type="project" value="TreeGrafter"/>
</dbReference>
<gene>
    <name evidence="13" type="ORF">LDAN0321_LOCUS8636</name>
</gene>
<evidence type="ECO:0000256" key="9">
    <source>
        <dbReference type="ARBA" id="ARBA00047899"/>
    </source>
</evidence>
<dbReference type="EMBL" id="HBGY01013415">
    <property type="protein sequence ID" value="CAD9574875.1"/>
    <property type="molecule type" value="Transcribed_RNA"/>
</dbReference>
<evidence type="ECO:0000256" key="11">
    <source>
        <dbReference type="SAM" id="MobiDB-lite"/>
    </source>
</evidence>
<name>A0A7S2KHD2_9STRA</name>
<evidence type="ECO:0000256" key="4">
    <source>
        <dbReference type="ARBA" id="ARBA00022679"/>
    </source>
</evidence>
<evidence type="ECO:0000256" key="3">
    <source>
        <dbReference type="ARBA" id="ARBA00022527"/>
    </source>
</evidence>
<dbReference type="GO" id="GO:0005524">
    <property type="term" value="F:ATP binding"/>
    <property type="evidence" value="ECO:0007669"/>
    <property type="project" value="UniProtKB-KW"/>
</dbReference>
<keyword evidence="4" id="KW-0808">Transferase</keyword>
<dbReference type="FunFam" id="3.30.200.20:FF:000201">
    <property type="entry name" value="TP53-regulating kinase isoform X1"/>
    <property type="match status" value="1"/>
</dbReference>
<proteinExistence type="inferred from homology"/>
<evidence type="ECO:0000256" key="5">
    <source>
        <dbReference type="ARBA" id="ARBA00022694"/>
    </source>
</evidence>
<dbReference type="EC" id="2.7.11.1" evidence="2"/>
<dbReference type="Gene3D" id="1.10.510.10">
    <property type="entry name" value="Transferase(Phosphotransferase) domain 1"/>
    <property type="match status" value="1"/>
</dbReference>
<evidence type="ECO:0000256" key="1">
    <source>
        <dbReference type="ARBA" id="ARBA00010630"/>
    </source>
</evidence>
<evidence type="ECO:0000259" key="12">
    <source>
        <dbReference type="PROSITE" id="PS50011"/>
    </source>
</evidence>
<dbReference type="GO" id="GO:0005634">
    <property type="term" value="C:nucleus"/>
    <property type="evidence" value="ECO:0007669"/>
    <property type="project" value="TreeGrafter"/>
</dbReference>
<keyword evidence="8" id="KW-0067">ATP-binding</keyword>
<feature type="domain" description="Protein kinase" evidence="12">
    <location>
        <begin position="15"/>
        <end position="298"/>
    </location>
</feature>
<dbReference type="PANTHER" id="PTHR12209:SF0">
    <property type="entry name" value="EKC_KEOPS COMPLEX SUBUNIT TP53RK"/>
    <property type="match status" value="1"/>
</dbReference>
<evidence type="ECO:0000256" key="7">
    <source>
        <dbReference type="ARBA" id="ARBA00022777"/>
    </source>
</evidence>
<evidence type="ECO:0000256" key="2">
    <source>
        <dbReference type="ARBA" id="ARBA00012513"/>
    </source>
</evidence>
<dbReference type="Pfam" id="PF07714">
    <property type="entry name" value="PK_Tyr_Ser-Thr"/>
    <property type="match status" value="1"/>
</dbReference>
<organism evidence="13">
    <name type="scientific">Leptocylindrus danicus</name>
    <dbReference type="NCBI Taxonomy" id="163516"/>
    <lineage>
        <taxon>Eukaryota</taxon>
        <taxon>Sar</taxon>
        <taxon>Stramenopiles</taxon>
        <taxon>Ochrophyta</taxon>
        <taxon>Bacillariophyta</taxon>
        <taxon>Coscinodiscophyceae</taxon>
        <taxon>Chaetocerotophycidae</taxon>
        <taxon>Leptocylindrales</taxon>
        <taxon>Leptocylindraceae</taxon>
        <taxon>Leptocylindrus</taxon>
    </lineage>
</organism>
<evidence type="ECO:0000256" key="8">
    <source>
        <dbReference type="ARBA" id="ARBA00022840"/>
    </source>
</evidence>
<protein>
    <recommendedName>
        <fullName evidence="2">non-specific serine/threonine protein kinase</fullName>
        <ecNumber evidence="2">2.7.11.1</ecNumber>
    </recommendedName>
</protein>
<dbReference type="PROSITE" id="PS00109">
    <property type="entry name" value="PROTEIN_KINASE_TYR"/>
    <property type="match status" value="1"/>
</dbReference>
<reference evidence="13" key="1">
    <citation type="submission" date="2021-01" db="EMBL/GenBank/DDBJ databases">
        <authorList>
            <person name="Corre E."/>
            <person name="Pelletier E."/>
            <person name="Niang G."/>
            <person name="Scheremetjew M."/>
            <person name="Finn R."/>
            <person name="Kale V."/>
            <person name="Holt S."/>
            <person name="Cochrane G."/>
            <person name="Meng A."/>
            <person name="Brown T."/>
            <person name="Cohen L."/>
        </authorList>
    </citation>
    <scope>NUCLEOTIDE SEQUENCE</scope>
    <source>
        <strain evidence="13">B650</strain>
    </source>
</reference>
<dbReference type="InterPro" id="IPR001245">
    <property type="entry name" value="Ser-Thr/Tyr_kinase_cat_dom"/>
</dbReference>
<dbReference type="GO" id="GO:0008033">
    <property type="term" value="P:tRNA processing"/>
    <property type="evidence" value="ECO:0007669"/>
    <property type="project" value="UniProtKB-KW"/>
</dbReference>
<dbReference type="AlphaFoldDB" id="A0A7S2KHD2"/>
<dbReference type="PANTHER" id="PTHR12209">
    <property type="entry name" value="NON-SPECIFIC SERINE/THREONINE PROTEIN KINASE"/>
    <property type="match status" value="1"/>
</dbReference>